<dbReference type="AlphaFoldDB" id="A0A9N8EID8"/>
<name>A0A9N8EID8_9STRA</name>
<dbReference type="Proteomes" id="UP001153069">
    <property type="component" value="Unassembled WGS sequence"/>
</dbReference>
<evidence type="ECO:0000313" key="3">
    <source>
        <dbReference type="Proteomes" id="UP001153069"/>
    </source>
</evidence>
<dbReference type="PANTHER" id="PTHR34598:SF3">
    <property type="entry name" value="OXIDOREDUCTASE AN1597"/>
    <property type="match status" value="1"/>
</dbReference>
<organism evidence="2 3">
    <name type="scientific">Seminavis robusta</name>
    <dbReference type="NCBI Taxonomy" id="568900"/>
    <lineage>
        <taxon>Eukaryota</taxon>
        <taxon>Sar</taxon>
        <taxon>Stramenopiles</taxon>
        <taxon>Ochrophyta</taxon>
        <taxon>Bacillariophyta</taxon>
        <taxon>Bacillariophyceae</taxon>
        <taxon>Bacillariophycidae</taxon>
        <taxon>Naviculales</taxon>
        <taxon>Naviculaceae</taxon>
        <taxon>Seminavis</taxon>
    </lineage>
</organism>
<comment type="caution">
    <text evidence="2">The sequence shown here is derived from an EMBL/GenBank/DDBJ whole genome shotgun (WGS) entry which is preliminary data.</text>
</comment>
<protein>
    <submittedName>
        <fullName evidence="2">Uncharacterized protein</fullName>
    </submittedName>
</protein>
<proteinExistence type="inferred from homology"/>
<sequence length="343" mass="39689">MGCMFCVPKKDKAKAQILLDEARHYDPSQTDVLGYTKLGFVKPGIDSVEVDVGFTYLLSQSFPKWLVNVIDKLSSTGFKQNPNEEKYEEHTVDILDARKRDLRFEDAGFTLVSMNEPSKTTDWRSKNDVKKFQEEIRPELLRLHPGATRVEFTYSVVRGGNKLGDQPAAVNMAHLDYFQDDQARVEFHEEYPVNEKVTEHLALLGRWDTEEDEVRAMIGIWKPINMKNPVYDHPFAMMDARTFHPENEVQQPVHFDIGLFKLHNLNGAFTYHEGQRWYYYSNQVETEVAVFTHYSKGKHFANPHTSFLNPNRPIDSSEYDSRQSVEMRAAVFFPKEVTSTVAH</sequence>
<comment type="similarity">
    <text evidence="1">Belongs to the asaB hydroxylase/desaturase family.</text>
</comment>
<dbReference type="PANTHER" id="PTHR34598">
    <property type="entry name" value="BLL6449 PROTEIN"/>
    <property type="match status" value="1"/>
</dbReference>
<dbReference type="OrthoDB" id="412788at2759"/>
<gene>
    <name evidence="2" type="ORF">SEMRO_1049_G235370.1</name>
</gene>
<dbReference type="GO" id="GO:0016491">
    <property type="term" value="F:oxidoreductase activity"/>
    <property type="evidence" value="ECO:0007669"/>
    <property type="project" value="InterPro"/>
</dbReference>
<evidence type="ECO:0000256" key="1">
    <source>
        <dbReference type="ARBA" id="ARBA00023604"/>
    </source>
</evidence>
<keyword evidence="3" id="KW-1185">Reference proteome</keyword>
<dbReference type="NCBIfam" id="NF041278">
    <property type="entry name" value="CmcJ_NvfI_EfuI"/>
    <property type="match status" value="1"/>
</dbReference>
<evidence type="ECO:0000313" key="2">
    <source>
        <dbReference type="EMBL" id="CAB9519811.1"/>
    </source>
</evidence>
<dbReference type="EMBL" id="CAICTM010001047">
    <property type="protein sequence ID" value="CAB9519811.1"/>
    <property type="molecule type" value="Genomic_DNA"/>
</dbReference>
<accession>A0A9N8EID8</accession>
<reference evidence="2" key="1">
    <citation type="submission" date="2020-06" db="EMBL/GenBank/DDBJ databases">
        <authorList>
            <consortium name="Plant Systems Biology data submission"/>
        </authorList>
    </citation>
    <scope>NUCLEOTIDE SEQUENCE</scope>
    <source>
        <strain evidence="2">D6</strain>
    </source>
</reference>
<dbReference type="InterPro" id="IPR044053">
    <property type="entry name" value="AsaB-like"/>
</dbReference>